<organism evidence="22 23">
    <name type="scientific">Cinara cedri</name>
    <dbReference type="NCBI Taxonomy" id="506608"/>
    <lineage>
        <taxon>Eukaryota</taxon>
        <taxon>Metazoa</taxon>
        <taxon>Ecdysozoa</taxon>
        <taxon>Arthropoda</taxon>
        <taxon>Hexapoda</taxon>
        <taxon>Insecta</taxon>
        <taxon>Pterygota</taxon>
        <taxon>Neoptera</taxon>
        <taxon>Paraneoptera</taxon>
        <taxon>Hemiptera</taxon>
        <taxon>Sternorrhyncha</taxon>
        <taxon>Aphidomorpha</taxon>
        <taxon>Aphidoidea</taxon>
        <taxon>Aphididae</taxon>
        <taxon>Lachninae</taxon>
        <taxon>Cinara</taxon>
    </lineage>
</organism>
<dbReference type="GO" id="GO:0051301">
    <property type="term" value="P:cell division"/>
    <property type="evidence" value="ECO:0007669"/>
    <property type="project" value="UniProtKB-KW"/>
</dbReference>
<dbReference type="InterPro" id="IPR050496">
    <property type="entry name" value="SNF2_RAD54_helicase_repair"/>
</dbReference>
<dbReference type="PANTHER" id="PTHR45629">
    <property type="entry name" value="SNF2/RAD54 FAMILY MEMBER"/>
    <property type="match status" value="1"/>
</dbReference>
<reference evidence="22 23" key="1">
    <citation type="submission" date="2019-08" db="EMBL/GenBank/DDBJ databases">
        <authorList>
            <person name="Alioto T."/>
            <person name="Alioto T."/>
            <person name="Gomez Garrido J."/>
        </authorList>
    </citation>
    <scope>NUCLEOTIDE SEQUENCE [LARGE SCALE GENOMIC DNA]</scope>
</reference>
<evidence type="ECO:0000259" key="21">
    <source>
        <dbReference type="PROSITE" id="PS51194"/>
    </source>
</evidence>
<proteinExistence type="inferred from homology"/>
<dbReference type="InterPro" id="IPR014001">
    <property type="entry name" value="Helicase_ATP-bd"/>
</dbReference>
<dbReference type="Proteomes" id="UP000325440">
    <property type="component" value="Unassembled WGS sequence"/>
</dbReference>
<evidence type="ECO:0000256" key="18">
    <source>
        <dbReference type="ARBA" id="ARBA00029956"/>
    </source>
</evidence>
<sequence>MMESVEQLSSNDLEVMMEVENNSIDSNIINIDRSKIEAIPKTNQPKELQDLTGLTVYDVNHFEHEVLQQVNNDVLDNKNVDICEVPTLGVLGIEETENERKIRTGEMTPFGSTEVSQNKTKSSEDVLQKYLVSQSKLSTMVQKPKKKAYSTIKEQKIIVKNKEPIEKSTETSKSESGSEYFPSTDSENDTYIKAKNRKKSFIKKKTKFPEEDCTNGSDEEYFETKYYSLSQYKALDDGIEEYYENRLKEYEKCHPEIATDNDELFHCIDGDYFKVPTEIWEKLYKYQRIGVKWLWELHQQGSGGILGDEMGLGKTIQIIVFFGALYWSRLKDSITGMRGLGPSLIVCPATLMHQWVDEFHKWCPPIRAVVLHDTGSYKGKPENLIKDVWCRKGVLITTYSGLLHHINNLLKNNWHYVVLDEGHKIRNPDSKITVAAKQLKSSHRIIISGSPIQNHLKELWSLFDFIFPSKLGTLPAFIKSFAIPITQGGYANATELQITTAYKCATILKDTITPFLLRRMKADIQSHISLPDKNEQVLFCRLTDEQKTLYRGFLEHSDIISEIINGNCKVFVGISRLRTICNHPDLFQINLESGPFGYWKKSGKMIVVEALLKMWKNQGHRVLLFTQSVKMLQVFQQFVIEQNYSYLKLEGTTSISSRQPIINKFNKDSSIFVMLLTTKVGGLGVNLIGADRVIIFDPDWNPATDLQARERAWRIGQTNPVTIYRLLTAGTIEEKMYHRQIFKQFLSNKVLVDPKQRRFFKSNYLYELFTLQDVDENGVVETTDLFAGTGSEVNLSKIKKARHKRNISKKARCSFTNEKIEAMKRKARELSKMIVQNTKSTISQQTKSESCSNNDHCLNFDITPQKNDTEISHNTDHHSVLMDNDSTVIVPCSQISIEKVLTDETITTPNSFYKRKNGKDPPIKSKKSKIPYVVKCDVYQEEYVDHLTSKKQDDYVLEKLFNKSGVKAVMKHDKIMESSKSDYVIIENEAQRLAKKAIKDLEASRAQCWQPGSGRLNWTGNQGTVKPKLFFTSTNQDESSGPSLLSMMKKRNGFSEATEREIEMLNTIRKYLLENNQSVNTDQIVNQFKNKYSAEDTPLFKSLLSEVCTFNRCPDKTGIWTLKPKYY</sequence>
<dbReference type="PANTHER" id="PTHR45629:SF7">
    <property type="entry name" value="DNA EXCISION REPAIR PROTEIN ERCC-6-RELATED"/>
    <property type="match status" value="1"/>
</dbReference>
<dbReference type="InterPro" id="IPR001650">
    <property type="entry name" value="Helicase_C-like"/>
</dbReference>
<dbReference type="SUPFAM" id="SSF52540">
    <property type="entry name" value="P-loop containing nucleoside triphosphate hydrolases"/>
    <property type="match status" value="2"/>
</dbReference>
<evidence type="ECO:0000256" key="14">
    <source>
        <dbReference type="ARBA" id="ARBA00023242"/>
    </source>
</evidence>
<dbReference type="GO" id="GO:0016787">
    <property type="term" value="F:hydrolase activity"/>
    <property type="evidence" value="ECO:0007669"/>
    <property type="project" value="UniProtKB-KW"/>
</dbReference>
<dbReference type="GO" id="GO:0005524">
    <property type="term" value="F:ATP binding"/>
    <property type="evidence" value="ECO:0007669"/>
    <property type="project" value="InterPro"/>
</dbReference>
<evidence type="ECO:0000256" key="8">
    <source>
        <dbReference type="ARBA" id="ARBA00022776"/>
    </source>
</evidence>
<dbReference type="SMART" id="SM00487">
    <property type="entry name" value="DEXDc"/>
    <property type="match status" value="1"/>
</dbReference>
<gene>
    <name evidence="22" type="ORF">CINCED_3A025578</name>
</gene>
<dbReference type="CDD" id="cd18000">
    <property type="entry name" value="DEXHc_ERCC6"/>
    <property type="match status" value="1"/>
</dbReference>
<evidence type="ECO:0000256" key="10">
    <source>
        <dbReference type="ARBA" id="ARBA00022806"/>
    </source>
</evidence>
<evidence type="ECO:0000256" key="4">
    <source>
        <dbReference type="ARBA" id="ARBA00015341"/>
    </source>
</evidence>
<dbReference type="SMART" id="SM00490">
    <property type="entry name" value="HELICc"/>
    <property type="match status" value="1"/>
</dbReference>
<evidence type="ECO:0000256" key="1">
    <source>
        <dbReference type="ARBA" id="ARBA00004123"/>
    </source>
</evidence>
<dbReference type="PROSITE" id="PS51192">
    <property type="entry name" value="HELICASE_ATP_BIND_1"/>
    <property type="match status" value="1"/>
</dbReference>
<keyword evidence="15" id="KW-0469">Meiosis</keyword>
<dbReference type="GO" id="GO:0005634">
    <property type="term" value="C:nucleus"/>
    <property type="evidence" value="ECO:0007669"/>
    <property type="project" value="TreeGrafter"/>
</dbReference>
<dbReference type="PROSITE" id="PS51194">
    <property type="entry name" value="HELICASE_CTER"/>
    <property type="match status" value="1"/>
</dbReference>
<dbReference type="InterPro" id="IPR049730">
    <property type="entry name" value="SNF2/RAD54-like_C"/>
</dbReference>
<dbReference type="FunFam" id="3.40.50.10810:FF:000042">
    <property type="entry name" value="SNF2 family helicase-like protein"/>
    <property type="match status" value="1"/>
</dbReference>
<keyword evidence="13" id="KW-0234">DNA repair</keyword>
<evidence type="ECO:0000259" key="20">
    <source>
        <dbReference type="PROSITE" id="PS51192"/>
    </source>
</evidence>
<protein>
    <recommendedName>
        <fullName evidence="4">DNA repair and recombination protein RAD54-like</fullName>
    </recommendedName>
    <alternativeName>
        <fullName evidence="18">Protein okra</fullName>
    </alternativeName>
</protein>
<evidence type="ECO:0000256" key="11">
    <source>
        <dbReference type="ARBA" id="ARBA00022840"/>
    </source>
</evidence>
<evidence type="ECO:0000256" key="6">
    <source>
        <dbReference type="ARBA" id="ARBA00022741"/>
    </source>
</evidence>
<evidence type="ECO:0000256" key="5">
    <source>
        <dbReference type="ARBA" id="ARBA00022618"/>
    </source>
</evidence>
<keyword evidence="5" id="KW-0132">Cell division</keyword>
<evidence type="ECO:0000256" key="15">
    <source>
        <dbReference type="ARBA" id="ARBA00023254"/>
    </source>
</evidence>
<dbReference type="CDD" id="cd18793">
    <property type="entry name" value="SF2_C_SNF"/>
    <property type="match status" value="1"/>
</dbReference>
<dbReference type="Pfam" id="PF00271">
    <property type="entry name" value="Helicase_C"/>
    <property type="match status" value="1"/>
</dbReference>
<keyword evidence="7" id="KW-0227">DNA damage</keyword>
<keyword evidence="6" id="KW-0547">Nucleotide-binding</keyword>
<keyword evidence="23" id="KW-1185">Reference proteome</keyword>
<dbReference type="Pfam" id="PF25875">
    <property type="entry name" value="WHD_Rad26_CSB"/>
    <property type="match status" value="1"/>
</dbReference>
<dbReference type="InterPro" id="IPR058951">
    <property type="entry name" value="WHD_Rad26_CSB-like"/>
</dbReference>
<evidence type="ECO:0000256" key="9">
    <source>
        <dbReference type="ARBA" id="ARBA00022801"/>
    </source>
</evidence>
<evidence type="ECO:0000313" key="22">
    <source>
        <dbReference type="EMBL" id="VVC28471.1"/>
    </source>
</evidence>
<dbReference type="OrthoDB" id="413460at2759"/>
<dbReference type="GO" id="GO:0051321">
    <property type="term" value="P:meiotic cell cycle"/>
    <property type="evidence" value="ECO:0007669"/>
    <property type="project" value="UniProtKB-KW"/>
</dbReference>
<evidence type="ECO:0000256" key="16">
    <source>
        <dbReference type="ARBA" id="ARBA00023306"/>
    </source>
</evidence>
<keyword evidence="14" id="KW-0539">Nucleus</keyword>
<comment type="subunit">
    <text evidence="3">Interacts (via N-terminus) with spn-A/Rad51.</text>
</comment>
<keyword evidence="11" id="KW-0067">ATP-binding</keyword>
<evidence type="ECO:0000256" key="13">
    <source>
        <dbReference type="ARBA" id="ARBA00023204"/>
    </source>
</evidence>
<dbReference type="EMBL" id="CABPRJ010000481">
    <property type="protein sequence ID" value="VVC28471.1"/>
    <property type="molecule type" value="Genomic_DNA"/>
</dbReference>
<dbReference type="InterPro" id="IPR038718">
    <property type="entry name" value="SNF2-like_sf"/>
</dbReference>
<dbReference type="AlphaFoldDB" id="A0A5E4MGP1"/>
<evidence type="ECO:0000256" key="19">
    <source>
        <dbReference type="SAM" id="MobiDB-lite"/>
    </source>
</evidence>
<comment type="subcellular location">
    <subcellularLocation>
        <location evidence="1">Nucleus</location>
    </subcellularLocation>
</comment>
<keyword evidence="12" id="KW-0238">DNA-binding</keyword>
<evidence type="ECO:0000256" key="3">
    <source>
        <dbReference type="ARBA" id="ARBA00011467"/>
    </source>
</evidence>
<keyword evidence="16" id="KW-0131">Cell cycle</keyword>
<dbReference type="GO" id="GO:0006283">
    <property type="term" value="P:transcription-coupled nucleotide-excision repair"/>
    <property type="evidence" value="ECO:0007669"/>
    <property type="project" value="TreeGrafter"/>
</dbReference>
<evidence type="ECO:0000313" key="23">
    <source>
        <dbReference type="Proteomes" id="UP000325440"/>
    </source>
</evidence>
<dbReference type="CDD" id="cd22254">
    <property type="entry name" value="CSB_WHD"/>
    <property type="match status" value="1"/>
</dbReference>
<evidence type="ECO:0000256" key="17">
    <source>
        <dbReference type="ARBA" id="ARBA00024776"/>
    </source>
</evidence>
<dbReference type="Gene3D" id="3.40.50.10810">
    <property type="entry name" value="Tandem AAA-ATPase domain"/>
    <property type="match status" value="1"/>
</dbReference>
<name>A0A5E4MGP1_9HEMI</name>
<dbReference type="InterPro" id="IPR027417">
    <property type="entry name" value="P-loop_NTPase"/>
</dbReference>
<accession>A0A5E4MGP1</accession>
<comment type="similarity">
    <text evidence="2">Belongs to the SNF2/RAD54 helicase family.</text>
</comment>
<feature type="region of interest" description="Disordered" evidence="19">
    <location>
        <begin position="166"/>
        <end position="187"/>
    </location>
</feature>
<keyword evidence="8" id="KW-0498">Mitosis</keyword>
<dbReference type="GO" id="GO:0008094">
    <property type="term" value="F:ATP-dependent activity, acting on DNA"/>
    <property type="evidence" value="ECO:0007669"/>
    <property type="project" value="TreeGrafter"/>
</dbReference>
<feature type="domain" description="Helicase C-terminal" evidence="21">
    <location>
        <begin position="607"/>
        <end position="761"/>
    </location>
</feature>
<dbReference type="InterPro" id="IPR000330">
    <property type="entry name" value="SNF2_N"/>
</dbReference>
<dbReference type="Pfam" id="PF00176">
    <property type="entry name" value="SNF2-rel_dom"/>
    <property type="match status" value="1"/>
</dbReference>
<comment type="function">
    <text evidence="17">Involved in mitotic DNA repair and meiotic recombination. Functions in the recombinational DNA repair pathway. Essential for interhomolog gene conversion (GC), but may have a less important role in intersister GC than spn-A/Rad51. In the presence of DNA, spn-A/Rad51 enhances the ATPase activity of okr/Rad54.</text>
</comment>
<dbReference type="GO" id="GO:0004386">
    <property type="term" value="F:helicase activity"/>
    <property type="evidence" value="ECO:0007669"/>
    <property type="project" value="UniProtKB-KW"/>
</dbReference>
<evidence type="ECO:0000256" key="7">
    <source>
        <dbReference type="ARBA" id="ARBA00022763"/>
    </source>
</evidence>
<keyword evidence="9" id="KW-0378">Hydrolase</keyword>
<evidence type="ECO:0000256" key="12">
    <source>
        <dbReference type="ARBA" id="ARBA00023125"/>
    </source>
</evidence>
<keyword evidence="10 22" id="KW-0347">Helicase</keyword>
<feature type="domain" description="Helicase ATP-binding" evidence="20">
    <location>
        <begin position="295"/>
        <end position="469"/>
    </location>
</feature>
<dbReference type="PROSITE" id="PS00018">
    <property type="entry name" value="EF_HAND_1"/>
    <property type="match status" value="1"/>
</dbReference>
<dbReference type="Gene3D" id="3.40.50.300">
    <property type="entry name" value="P-loop containing nucleotide triphosphate hydrolases"/>
    <property type="match status" value="1"/>
</dbReference>
<evidence type="ECO:0000256" key="2">
    <source>
        <dbReference type="ARBA" id="ARBA00007025"/>
    </source>
</evidence>
<dbReference type="InterPro" id="IPR018247">
    <property type="entry name" value="EF_Hand_1_Ca_BS"/>
</dbReference>